<gene>
    <name evidence="2" type="ORF">LOC62_04G006527</name>
</gene>
<dbReference type="Proteomes" id="UP000827549">
    <property type="component" value="Chromosome 4"/>
</dbReference>
<keyword evidence="3" id="KW-1185">Reference proteome</keyword>
<feature type="compositionally biased region" description="Basic residues" evidence="1">
    <location>
        <begin position="293"/>
        <end position="302"/>
    </location>
</feature>
<proteinExistence type="predicted"/>
<protein>
    <submittedName>
        <fullName evidence="2">Uncharacterized protein</fullName>
    </submittedName>
</protein>
<dbReference type="AlphaFoldDB" id="A0AAF0YGF5"/>
<dbReference type="RefSeq" id="XP_062629080.1">
    <property type="nucleotide sequence ID" value="XM_062773096.1"/>
</dbReference>
<organism evidence="2 3">
    <name type="scientific">Vanrija pseudolonga</name>
    <dbReference type="NCBI Taxonomy" id="143232"/>
    <lineage>
        <taxon>Eukaryota</taxon>
        <taxon>Fungi</taxon>
        <taxon>Dikarya</taxon>
        <taxon>Basidiomycota</taxon>
        <taxon>Agaricomycotina</taxon>
        <taxon>Tremellomycetes</taxon>
        <taxon>Trichosporonales</taxon>
        <taxon>Trichosporonaceae</taxon>
        <taxon>Vanrija</taxon>
    </lineage>
</organism>
<evidence type="ECO:0000256" key="1">
    <source>
        <dbReference type="SAM" id="MobiDB-lite"/>
    </source>
</evidence>
<accession>A0AAF0YGF5</accession>
<feature type="region of interest" description="Disordered" evidence="1">
    <location>
        <begin position="263"/>
        <end position="302"/>
    </location>
</feature>
<sequence>MKIKNGFWRDWEVSLEYENADGAITEHNPDFISAERTGNRDLRVVYVEVAEVDVERPFRIVARAPRLIDFDLKMESVIDGRKLGIPRAGHKATVLRDSRWVDRDCDGVHYDRNYKFSPLLFIVNGPTPKQLRYYGSITVTLEGGKLAPWKMSPPSCTGQKPLGILDEGAKERIGTDLYVDGSVIGPTMPTNRAPFKADESIPEGAVVFKVSAANARAGGSCQYGTGNALTRNGFTVFEIGGGGGGPRAQPALRRSLRLIDNGRGTTYGGNNFERSETPLTVVYDPKDESGTHRSPKRRRTAK</sequence>
<dbReference type="EMBL" id="CP086717">
    <property type="protein sequence ID" value="WOO83048.1"/>
    <property type="molecule type" value="Genomic_DNA"/>
</dbReference>
<evidence type="ECO:0000313" key="3">
    <source>
        <dbReference type="Proteomes" id="UP000827549"/>
    </source>
</evidence>
<evidence type="ECO:0000313" key="2">
    <source>
        <dbReference type="EMBL" id="WOO83048.1"/>
    </source>
</evidence>
<name>A0AAF0YGF5_9TREE</name>
<reference evidence="2" key="1">
    <citation type="submission" date="2023-10" db="EMBL/GenBank/DDBJ databases">
        <authorList>
            <person name="Noh H."/>
        </authorList>
    </citation>
    <scope>NUCLEOTIDE SEQUENCE</scope>
    <source>
        <strain evidence="2">DUCC4014</strain>
    </source>
</reference>
<dbReference type="GeneID" id="87809749"/>